<evidence type="ECO:0008006" key="4">
    <source>
        <dbReference type="Google" id="ProtNLM"/>
    </source>
</evidence>
<evidence type="ECO:0000313" key="3">
    <source>
        <dbReference type="Proteomes" id="UP001160301"/>
    </source>
</evidence>
<evidence type="ECO:0000256" key="1">
    <source>
        <dbReference type="SAM" id="MobiDB-lite"/>
    </source>
</evidence>
<accession>A0ABT6P458</accession>
<comment type="caution">
    <text evidence="2">The sequence shown here is derived from an EMBL/GenBank/DDBJ whole genome shotgun (WGS) entry which is preliminary data.</text>
</comment>
<dbReference type="EMBL" id="JARZHI010000056">
    <property type="protein sequence ID" value="MDI1435331.1"/>
    <property type="molecule type" value="Genomic_DNA"/>
</dbReference>
<organism evidence="2 3">
    <name type="scientific">Polyangium sorediatum</name>
    <dbReference type="NCBI Taxonomy" id="889274"/>
    <lineage>
        <taxon>Bacteria</taxon>
        <taxon>Pseudomonadati</taxon>
        <taxon>Myxococcota</taxon>
        <taxon>Polyangia</taxon>
        <taxon>Polyangiales</taxon>
        <taxon>Polyangiaceae</taxon>
        <taxon>Polyangium</taxon>
    </lineage>
</organism>
<gene>
    <name evidence="2" type="ORF">QHF89_37870</name>
</gene>
<keyword evidence="3" id="KW-1185">Reference proteome</keyword>
<dbReference type="PROSITE" id="PS51257">
    <property type="entry name" value="PROKAR_LIPOPROTEIN"/>
    <property type="match status" value="1"/>
</dbReference>
<proteinExistence type="predicted"/>
<feature type="region of interest" description="Disordered" evidence="1">
    <location>
        <begin position="29"/>
        <end position="53"/>
    </location>
</feature>
<dbReference type="RefSeq" id="WP_136972604.1">
    <property type="nucleotide sequence ID" value="NZ_JARZHI010000056.1"/>
</dbReference>
<protein>
    <recommendedName>
        <fullName evidence="4">Lipoprotein</fullName>
    </recommendedName>
</protein>
<evidence type="ECO:0000313" key="2">
    <source>
        <dbReference type="EMBL" id="MDI1435331.1"/>
    </source>
</evidence>
<name>A0ABT6P458_9BACT</name>
<reference evidence="2 3" key="1">
    <citation type="submission" date="2023-04" db="EMBL/GenBank/DDBJ databases">
        <title>The genome sequence of Polyangium sorediatum DSM14670.</title>
        <authorList>
            <person name="Zhang X."/>
        </authorList>
    </citation>
    <scope>NUCLEOTIDE SEQUENCE [LARGE SCALE GENOMIC DNA]</scope>
    <source>
        <strain evidence="2 3">DSM 14670</strain>
    </source>
</reference>
<sequence>MRRLWVVLFASTLFGCSLIPSKTSGLLGKTPGATKTAEQDPSSQGSAGVKNLSERAEKVTAKAAKGEAITAEWHNRLTNREAFVAYVTKSYQEPAAKVEVTIEPSWFEGFTPLDAKYKAAIDEASKTNRWDHAAKIDDKATTDYFRGFHSGKDGTVDAKVLEVAAYDDWSVTKELGLPVSRDRRVQVMIQAKGETYCRVYGVTVNSKYNGGWGAPYTIGGANIQSSSCK</sequence>
<dbReference type="Proteomes" id="UP001160301">
    <property type="component" value="Unassembled WGS sequence"/>
</dbReference>